<gene>
    <name evidence="9" type="ORF">IPP15_14010</name>
</gene>
<dbReference type="InterPro" id="IPR000172">
    <property type="entry name" value="GMC_OxRdtase_N"/>
</dbReference>
<evidence type="ECO:0000256" key="3">
    <source>
        <dbReference type="ARBA" id="ARBA00022630"/>
    </source>
</evidence>
<comment type="cofactor">
    <cofactor evidence="1">
        <name>FAD</name>
        <dbReference type="ChEBI" id="CHEBI:57692"/>
    </cofactor>
</comment>
<dbReference type="EMBL" id="JADKGY010000020">
    <property type="protein sequence ID" value="MBK9983477.1"/>
    <property type="molecule type" value="Genomic_DNA"/>
</dbReference>
<dbReference type="GO" id="GO:0016614">
    <property type="term" value="F:oxidoreductase activity, acting on CH-OH group of donors"/>
    <property type="evidence" value="ECO:0007669"/>
    <property type="project" value="InterPro"/>
</dbReference>
<keyword evidence="6" id="KW-0472">Membrane</keyword>
<evidence type="ECO:0000313" key="9">
    <source>
        <dbReference type="EMBL" id="MBK9983477.1"/>
    </source>
</evidence>
<dbReference type="PANTHER" id="PTHR42784:SF1">
    <property type="entry name" value="PYRANOSE 2-OXIDASE"/>
    <property type="match status" value="1"/>
</dbReference>
<dbReference type="Gene3D" id="3.50.50.60">
    <property type="entry name" value="FAD/NAD(P)-binding domain"/>
    <property type="match status" value="2"/>
</dbReference>
<dbReference type="InterPro" id="IPR007867">
    <property type="entry name" value="GMC_OxRtase_C"/>
</dbReference>
<evidence type="ECO:0000259" key="7">
    <source>
        <dbReference type="Pfam" id="PF00732"/>
    </source>
</evidence>
<evidence type="ECO:0000256" key="6">
    <source>
        <dbReference type="SAM" id="Phobius"/>
    </source>
</evidence>
<dbReference type="Pfam" id="PF05199">
    <property type="entry name" value="GMC_oxred_C"/>
    <property type="match status" value="1"/>
</dbReference>
<feature type="transmembrane region" description="Helical" evidence="6">
    <location>
        <begin position="21"/>
        <end position="41"/>
    </location>
</feature>
<dbReference type="InterPro" id="IPR036188">
    <property type="entry name" value="FAD/NAD-bd_sf"/>
</dbReference>
<dbReference type="SUPFAM" id="SSF51905">
    <property type="entry name" value="FAD/NAD(P)-binding domain"/>
    <property type="match status" value="1"/>
</dbReference>
<evidence type="ECO:0000256" key="4">
    <source>
        <dbReference type="ARBA" id="ARBA00022827"/>
    </source>
</evidence>
<protein>
    <submittedName>
        <fullName evidence="9">GMC family oxidoreductase</fullName>
    </submittedName>
</protein>
<dbReference type="InterPro" id="IPR051473">
    <property type="entry name" value="P2Ox-like"/>
</dbReference>
<keyword evidence="5" id="KW-0560">Oxidoreductase</keyword>
<keyword evidence="6" id="KW-1133">Transmembrane helix</keyword>
<evidence type="ECO:0000259" key="8">
    <source>
        <dbReference type="Pfam" id="PF05199"/>
    </source>
</evidence>
<evidence type="ECO:0000256" key="1">
    <source>
        <dbReference type="ARBA" id="ARBA00001974"/>
    </source>
</evidence>
<evidence type="ECO:0000256" key="5">
    <source>
        <dbReference type="ARBA" id="ARBA00023002"/>
    </source>
</evidence>
<dbReference type="Proteomes" id="UP000808337">
    <property type="component" value="Unassembled WGS sequence"/>
</dbReference>
<dbReference type="AlphaFoldDB" id="A0A9D7SUS3"/>
<dbReference type="PANTHER" id="PTHR42784">
    <property type="entry name" value="PYRANOSE 2-OXIDASE"/>
    <property type="match status" value="1"/>
</dbReference>
<feature type="domain" description="Glucose-methanol-choline oxidoreductase N-terminal" evidence="7">
    <location>
        <begin position="190"/>
        <end position="265"/>
    </location>
</feature>
<comment type="similarity">
    <text evidence="2">Belongs to the GMC oxidoreductase family.</text>
</comment>
<comment type="caution">
    <text evidence="9">The sequence shown here is derived from an EMBL/GenBank/DDBJ whole genome shotgun (WGS) entry which is preliminary data.</text>
</comment>
<evidence type="ECO:0000313" key="10">
    <source>
        <dbReference type="Proteomes" id="UP000808337"/>
    </source>
</evidence>
<keyword evidence="6" id="KW-0812">Transmembrane</keyword>
<reference evidence="9 10" key="1">
    <citation type="submission" date="2020-10" db="EMBL/GenBank/DDBJ databases">
        <title>Connecting structure to function with the recovery of over 1000 high-quality activated sludge metagenome-assembled genomes encoding full-length rRNA genes using long-read sequencing.</title>
        <authorList>
            <person name="Singleton C.M."/>
            <person name="Petriglieri F."/>
            <person name="Kristensen J.M."/>
            <person name="Kirkegaard R.H."/>
            <person name="Michaelsen T.Y."/>
            <person name="Andersen M.H."/>
            <person name="Karst S.M."/>
            <person name="Dueholm M.S."/>
            <person name="Nielsen P.H."/>
            <person name="Albertsen M."/>
        </authorList>
    </citation>
    <scope>NUCLEOTIDE SEQUENCE [LARGE SCALE GENOMIC DNA]</scope>
    <source>
        <strain evidence="9">Ribe_18-Q3-R11-54_MAXAC.273</strain>
    </source>
</reference>
<evidence type="ECO:0000256" key="2">
    <source>
        <dbReference type="ARBA" id="ARBA00010790"/>
    </source>
</evidence>
<feature type="domain" description="Glucose-methanol-choline oxidoreductase C-terminal" evidence="8">
    <location>
        <begin position="392"/>
        <end position="518"/>
    </location>
</feature>
<accession>A0A9D7SUS3</accession>
<organism evidence="9 10">
    <name type="scientific">Candidatus Opimibacter skivensis</name>
    <dbReference type="NCBI Taxonomy" id="2982028"/>
    <lineage>
        <taxon>Bacteria</taxon>
        <taxon>Pseudomonadati</taxon>
        <taxon>Bacteroidota</taxon>
        <taxon>Saprospiria</taxon>
        <taxon>Saprospirales</taxon>
        <taxon>Saprospiraceae</taxon>
        <taxon>Candidatus Opimibacter</taxon>
    </lineage>
</organism>
<proteinExistence type="inferred from homology"/>
<keyword evidence="4" id="KW-0274">FAD</keyword>
<keyword evidence="3" id="KW-0285">Flavoprotein</keyword>
<name>A0A9D7SUS3_9BACT</name>
<dbReference type="GO" id="GO:0050660">
    <property type="term" value="F:flavin adenine dinucleotide binding"/>
    <property type="evidence" value="ECO:0007669"/>
    <property type="project" value="InterPro"/>
</dbReference>
<sequence length="535" mass="60750">MGRSISSTCTQMIIDFEESKLDLYLADICIIGAGIATYSILSVLKDTPARIIIVERGSMNTDIEKEQFKTCEITGHPFAGHVAGREFSVGGTSVTWGGQSLPYTPIDVENKKWVKNSGWPISYEEISRYYPDAERLLNLDEVPYDVELHKLQRLPKLDLDESALQCHFSKWSPRPNLKNDLTGICAHSEQITLMQNAYCIQLIKHENHDKINEIEIQSKGGQRSRVKADKFILSAGGIENARILLMSAPLIRHHTFVGKMFQDHPTAQVATIEATNDKKLQAYFNYFFKGETRFLPRISMTSQYQQQEKLLAATAFVQFIPPPGGLFEALKGIYRSFARMKMPAKKEFYNVFKNLIEINTLAKTASSYLVHRRIYTPRSTARLTIMLEQEPITESYIALSEKPDPMGLPIAQIHWTFTSLTIETLRRFCAEIESNFRKLKLGEIKWDAWIKKSDDEIRNNLIDAYHHMSSTRMSHTIESGVVDTNCKMHGVDNLYIAGSSVFSTTGHSNPTLTIMALAIRLAHYLKSDLITVHDE</sequence>
<dbReference type="Pfam" id="PF00732">
    <property type="entry name" value="GMC_oxred_N"/>
    <property type="match status" value="1"/>
</dbReference>